<dbReference type="NCBIfam" id="TIGR04025">
    <property type="entry name" value="PPOX_FMN_DR2398"/>
    <property type="match status" value="1"/>
</dbReference>
<dbReference type="InterPro" id="IPR024029">
    <property type="entry name" value="Pyridox_Oxase_FMN-dep"/>
</dbReference>
<dbReference type="PANTHER" id="PTHR42815">
    <property type="entry name" value="FAD-BINDING, PUTATIVE (AFU_ORTHOLOGUE AFUA_6G07600)-RELATED"/>
    <property type="match status" value="1"/>
</dbReference>
<evidence type="ECO:0000259" key="1">
    <source>
        <dbReference type="Pfam" id="PF01243"/>
    </source>
</evidence>
<sequence length="208" mass="23281">MDINTQSLVHSVEELEELIGQPSPLAKNKVISYLDSHVIDFLLKSPFVILSTSDSNGFCDASPRGDAAGFIKVIDAHTFIIPERPGNKRLDSIRNILHNPKIGLLFLIPGLNETLRINGSAFITKDQNLLEQMNVAEKTPKLGIIVKVDECFIHCAKAFIRSNLWDSTSWKSELPNAAKILVTHAKSLQTNVKKVQEQLEESYTKRLY</sequence>
<accession>A0AB39BTS1</accession>
<dbReference type="Gene3D" id="2.30.110.10">
    <property type="entry name" value="Electron Transport, Fmn-binding Protein, Chain A"/>
    <property type="match status" value="1"/>
</dbReference>
<dbReference type="InterPro" id="IPR012349">
    <property type="entry name" value="Split_barrel_FMN-bd"/>
</dbReference>
<evidence type="ECO:0000313" key="2">
    <source>
        <dbReference type="EMBL" id="XDI37271.1"/>
    </source>
</evidence>
<dbReference type="RefSeq" id="WP_368504632.1">
    <property type="nucleotide sequence ID" value="NZ_CP162551.1"/>
</dbReference>
<protein>
    <submittedName>
        <fullName evidence="2">Pyridoxamine 5'-phosphate oxidase family protein</fullName>
    </submittedName>
</protein>
<reference evidence="2" key="1">
    <citation type="submission" date="2024-07" db="EMBL/GenBank/DDBJ databases">
        <title>Identification and characteristics of an arsenic-resistant bacterial isolate, which belongs to a novel species.</title>
        <authorList>
            <person name="Juszczyk A."/>
            <person name="Kowalczyk A."/>
            <person name="Was K."/>
            <person name="Kosowicz W."/>
            <person name="Budzyn A."/>
            <person name="Latowski D."/>
        </authorList>
    </citation>
    <scope>NUCLEOTIDE SEQUENCE</scope>
    <source>
        <strain evidence="2">As8PL</strain>
    </source>
</reference>
<dbReference type="PANTHER" id="PTHR42815:SF2">
    <property type="entry name" value="FAD-BINDING, PUTATIVE (AFU_ORTHOLOGUE AFUA_6G07600)-RELATED"/>
    <property type="match status" value="1"/>
</dbReference>
<dbReference type="InterPro" id="IPR011576">
    <property type="entry name" value="Pyridox_Oxase_N"/>
</dbReference>
<name>A0AB39BTS1_9BACI</name>
<feature type="domain" description="Pyridoxamine 5'-phosphate oxidase N-terminal" evidence="1">
    <location>
        <begin position="38"/>
        <end position="137"/>
    </location>
</feature>
<proteinExistence type="predicted"/>
<gene>
    <name evidence="2" type="ORF">AB3N04_02845</name>
</gene>
<dbReference type="EMBL" id="CP162551">
    <property type="protein sequence ID" value="XDI37271.1"/>
    <property type="molecule type" value="Genomic_DNA"/>
</dbReference>
<dbReference type="Pfam" id="PF01243">
    <property type="entry name" value="PNPOx_N"/>
    <property type="match status" value="1"/>
</dbReference>
<dbReference type="SUPFAM" id="SSF50475">
    <property type="entry name" value="FMN-binding split barrel"/>
    <property type="match status" value="1"/>
</dbReference>
<dbReference type="AlphaFoldDB" id="A0AB39BTS1"/>
<organism evidence="2">
    <name type="scientific">Alkalihalophilus sp. As8PL</name>
    <dbReference type="NCBI Taxonomy" id="3237103"/>
    <lineage>
        <taxon>Bacteria</taxon>
        <taxon>Bacillati</taxon>
        <taxon>Bacillota</taxon>
        <taxon>Bacilli</taxon>
        <taxon>Bacillales</taxon>
        <taxon>Bacillaceae</taxon>
        <taxon>Alkalihalophilus</taxon>
    </lineage>
</organism>